<evidence type="ECO:0000259" key="1">
    <source>
        <dbReference type="SMART" id="SM00355"/>
    </source>
</evidence>
<keyword evidence="3" id="KW-1185">Reference proteome</keyword>
<organism evidence="2 3">
    <name type="scientific">Multifurca ochricompacta</name>
    <dbReference type="NCBI Taxonomy" id="376703"/>
    <lineage>
        <taxon>Eukaryota</taxon>
        <taxon>Fungi</taxon>
        <taxon>Dikarya</taxon>
        <taxon>Basidiomycota</taxon>
        <taxon>Agaricomycotina</taxon>
        <taxon>Agaricomycetes</taxon>
        <taxon>Russulales</taxon>
        <taxon>Russulaceae</taxon>
        <taxon>Multifurca</taxon>
    </lineage>
</organism>
<accession>A0AAD4M604</accession>
<evidence type="ECO:0000313" key="3">
    <source>
        <dbReference type="Proteomes" id="UP001203297"/>
    </source>
</evidence>
<dbReference type="AlphaFoldDB" id="A0AAD4M604"/>
<proteinExistence type="predicted"/>
<dbReference type="InterPro" id="IPR013087">
    <property type="entry name" value="Znf_C2H2_type"/>
</dbReference>
<feature type="domain" description="C2H2-type" evidence="1">
    <location>
        <begin position="39"/>
        <end position="64"/>
    </location>
</feature>
<reference evidence="2" key="1">
    <citation type="journal article" date="2022" name="New Phytol.">
        <title>Evolutionary transition to the ectomycorrhizal habit in the genomes of a hyperdiverse lineage of mushroom-forming fungi.</title>
        <authorList>
            <person name="Looney B."/>
            <person name="Miyauchi S."/>
            <person name="Morin E."/>
            <person name="Drula E."/>
            <person name="Courty P.E."/>
            <person name="Kohler A."/>
            <person name="Kuo A."/>
            <person name="LaButti K."/>
            <person name="Pangilinan J."/>
            <person name="Lipzen A."/>
            <person name="Riley R."/>
            <person name="Andreopoulos W."/>
            <person name="He G."/>
            <person name="Johnson J."/>
            <person name="Nolan M."/>
            <person name="Tritt A."/>
            <person name="Barry K.W."/>
            <person name="Grigoriev I.V."/>
            <person name="Nagy L.G."/>
            <person name="Hibbett D."/>
            <person name="Henrissat B."/>
            <person name="Matheny P.B."/>
            <person name="Labbe J."/>
            <person name="Martin F.M."/>
        </authorList>
    </citation>
    <scope>NUCLEOTIDE SEQUENCE</scope>
    <source>
        <strain evidence="2">BPL690</strain>
    </source>
</reference>
<gene>
    <name evidence="2" type="ORF">B0F90DRAFT_1720987</name>
</gene>
<dbReference type="SMART" id="SM00355">
    <property type="entry name" value="ZnF_C2H2"/>
    <property type="match status" value="2"/>
</dbReference>
<sequence>MPVVSRIPGGYVQPPAILSDEIADISLGAPASNELVRDLHCPICGTRFNRPRDKRRHLLLYLSHWIYCQHPDCAWTGDRPDAFKTHWKTVHSFNLKLYKGSTIYDPYPLVDQIVENCTRLEKMQEYAASLVGKKALALGKWGVWKDSSKRRNQRG</sequence>
<comment type="caution">
    <text evidence="2">The sequence shown here is derived from an EMBL/GenBank/DDBJ whole genome shotgun (WGS) entry which is preliminary data.</text>
</comment>
<evidence type="ECO:0000313" key="2">
    <source>
        <dbReference type="EMBL" id="KAI0301018.1"/>
    </source>
</evidence>
<protein>
    <recommendedName>
        <fullName evidence="1">C2H2-type domain-containing protein</fullName>
    </recommendedName>
</protein>
<dbReference type="Proteomes" id="UP001203297">
    <property type="component" value="Unassembled WGS sequence"/>
</dbReference>
<name>A0AAD4M604_9AGAM</name>
<feature type="domain" description="C2H2-type" evidence="1">
    <location>
        <begin position="66"/>
        <end position="91"/>
    </location>
</feature>
<dbReference type="EMBL" id="WTXG01000016">
    <property type="protein sequence ID" value="KAI0301018.1"/>
    <property type="molecule type" value="Genomic_DNA"/>
</dbReference>